<dbReference type="EMBL" id="QTJX01000005">
    <property type="protein sequence ID" value="RDY58045.1"/>
    <property type="molecule type" value="Genomic_DNA"/>
</dbReference>
<dbReference type="OrthoDB" id="1431622at2"/>
<dbReference type="Proteomes" id="UP000261828">
    <property type="component" value="Unassembled WGS sequence"/>
</dbReference>
<protein>
    <submittedName>
        <fullName evidence="1">Uncharacterized protein</fullName>
    </submittedName>
</protein>
<organism evidence="1 2">
    <name type="scientific">Flagellimonas nanhaiensis</name>
    <dbReference type="NCBI Taxonomy" id="2292706"/>
    <lineage>
        <taxon>Bacteria</taxon>
        <taxon>Pseudomonadati</taxon>
        <taxon>Bacteroidota</taxon>
        <taxon>Flavobacteriia</taxon>
        <taxon>Flavobacteriales</taxon>
        <taxon>Flavobacteriaceae</taxon>
        <taxon>Flagellimonas</taxon>
    </lineage>
</organism>
<sequence>MVKEKKIEVLNSQLQRWKSHLQFIEDEMTFIEKLLNSYVFEPRTPNLFERLVTYRQELLKSKKEKERLKKAVLKHINLLGGIIECTPEICDKNFFQKHHALQDKVLQYFDDYLKLKTEVYSYAGSVLKRRKPSC</sequence>
<name>A0A371JLU7_9FLAO</name>
<evidence type="ECO:0000313" key="1">
    <source>
        <dbReference type="EMBL" id="RDY58045.1"/>
    </source>
</evidence>
<proteinExistence type="predicted"/>
<accession>A0A371JLU7</accession>
<dbReference type="AlphaFoldDB" id="A0A371JLU7"/>
<comment type="caution">
    <text evidence="1">The sequence shown here is derived from an EMBL/GenBank/DDBJ whole genome shotgun (WGS) entry which is preliminary data.</text>
</comment>
<dbReference type="RefSeq" id="WP_116185515.1">
    <property type="nucleotide sequence ID" value="NZ_QTJX01000005.1"/>
</dbReference>
<gene>
    <name evidence="1" type="ORF">DX873_16070</name>
</gene>
<keyword evidence="2" id="KW-1185">Reference proteome</keyword>
<evidence type="ECO:0000313" key="2">
    <source>
        <dbReference type="Proteomes" id="UP000261828"/>
    </source>
</evidence>
<reference evidence="1 2" key="1">
    <citation type="submission" date="2018-08" db="EMBL/GenBank/DDBJ databases">
        <title>Muricauda nanhaiensis sp. nov., isolated from seawater of the South China Sea.</title>
        <authorList>
            <person name="Dang Y."/>
        </authorList>
    </citation>
    <scope>NUCLEOTIDE SEQUENCE [LARGE SCALE GENOMIC DNA]</scope>
    <source>
        <strain evidence="1 2">SM1704</strain>
    </source>
</reference>